<keyword evidence="2" id="KW-1185">Reference proteome</keyword>
<evidence type="ECO:0000313" key="2">
    <source>
        <dbReference type="Proteomes" id="UP000286746"/>
    </source>
</evidence>
<proteinExistence type="predicted"/>
<name>A0A401W3K4_STREY</name>
<dbReference type="Proteomes" id="UP000286746">
    <property type="component" value="Unassembled WGS sequence"/>
</dbReference>
<reference evidence="1 2" key="1">
    <citation type="submission" date="2018-11" db="EMBL/GenBank/DDBJ databases">
        <title>Whole genome sequence of Streptomyces paromomycinus NBRC 15454(T).</title>
        <authorList>
            <person name="Komaki H."/>
            <person name="Tamura T."/>
        </authorList>
    </citation>
    <scope>NUCLEOTIDE SEQUENCE [LARGE SCALE GENOMIC DNA]</scope>
    <source>
        <strain evidence="1 2">NBRC 15454</strain>
    </source>
</reference>
<accession>A0A401W3K4</accession>
<evidence type="ECO:0000313" key="1">
    <source>
        <dbReference type="EMBL" id="GCD43876.1"/>
    </source>
</evidence>
<gene>
    <name evidence="1" type="ORF">GKJPGBOP_03562</name>
</gene>
<organism evidence="1 2">
    <name type="scientific">Streptomyces paromomycinus</name>
    <name type="common">Streptomyces rimosus subsp. paromomycinus</name>
    <dbReference type="NCBI Taxonomy" id="92743"/>
    <lineage>
        <taxon>Bacteria</taxon>
        <taxon>Bacillati</taxon>
        <taxon>Actinomycetota</taxon>
        <taxon>Actinomycetes</taxon>
        <taxon>Kitasatosporales</taxon>
        <taxon>Streptomycetaceae</taxon>
        <taxon>Streptomyces</taxon>
    </lineage>
</organism>
<protein>
    <recommendedName>
        <fullName evidence="3">PknH-like extracellular domain-containing protein</fullName>
    </recommendedName>
</protein>
<sequence>MLSTIDLPVGWSVAEEDLSPAVEKDDHGVQDLKGDAACDRVVADSFRAVRPSAVVSRTMENGMARSSLMFEVKAYPDVRGAGQQLEQVRQLRRACATAKAGPYAVSYGVLSAPRRGDESVGVRLRVGGNRFDEIVIRVGTSVTVVTFPGVTGDDGGLVESVTAQAAEKLRQAAG</sequence>
<dbReference type="AlphaFoldDB" id="A0A401W3K4"/>
<evidence type="ECO:0008006" key="3">
    <source>
        <dbReference type="Google" id="ProtNLM"/>
    </source>
</evidence>
<dbReference type="EMBL" id="BHZD01000001">
    <property type="protein sequence ID" value="GCD43876.1"/>
    <property type="molecule type" value="Genomic_DNA"/>
</dbReference>
<dbReference type="RefSeq" id="WP_125054898.1">
    <property type="nucleotide sequence ID" value="NZ_BHZD01000001.1"/>
</dbReference>
<comment type="caution">
    <text evidence="1">The sequence shown here is derived from an EMBL/GenBank/DDBJ whole genome shotgun (WGS) entry which is preliminary data.</text>
</comment>